<comment type="caution">
    <text evidence="2">The sequence shown here is derived from an EMBL/GenBank/DDBJ whole genome shotgun (WGS) entry which is preliminary data.</text>
</comment>
<gene>
    <name evidence="2" type="ORF">Goklo_001703</name>
</gene>
<dbReference type="GO" id="GO:0003676">
    <property type="term" value="F:nucleic acid binding"/>
    <property type="evidence" value="ECO:0007669"/>
    <property type="project" value="InterPro"/>
</dbReference>
<evidence type="ECO:0000259" key="1">
    <source>
        <dbReference type="Pfam" id="PF13456"/>
    </source>
</evidence>
<dbReference type="AlphaFoldDB" id="A0A7J8W1B3"/>
<accession>A0A7J8W1B3</accession>
<dbReference type="Pfam" id="PF13456">
    <property type="entry name" value="RVT_3"/>
    <property type="match status" value="1"/>
</dbReference>
<evidence type="ECO:0000313" key="3">
    <source>
        <dbReference type="Proteomes" id="UP000593573"/>
    </source>
</evidence>
<dbReference type="InterPro" id="IPR002156">
    <property type="entry name" value="RNaseH_domain"/>
</dbReference>
<keyword evidence="3" id="KW-1185">Reference proteome</keyword>
<name>A0A7J8W1B3_9ROSI</name>
<organism evidence="2 3">
    <name type="scientific">Gossypium klotzschianum</name>
    <dbReference type="NCBI Taxonomy" id="34286"/>
    <lineage>
        <taxon>Eukaryota</taxon>
        <taxon>Viridiplantae</taxon>
        <taxon>Streptophyta</taxon>
        <taxon>Embryophyta</taxon>
        <taxon>Tracheophyta</taxon>
        <taxon>Spermatophyta</taxon>
        <taxon>Magnoliopsida</taxon>
        <taxon>eudicotyledons</taxon>
        <taxon>Gunneridae</taxon>
        <taxon>Pentapetalae</taxon>
        <taxon>rosids</taxon>
        <taxon>malvids</taxon>
        <taxon>Malvales</taxon>
        <taxon>Malvaceae</taxon>
        <taxon>Malvoideae</taxon>
        <taxon>Gossypium</taxon>
    </lineage>
</organism>
<dbReference type="Proteomes" id="UP000593573">
    <property type="component" value="Unassembled WGS sequence"/>
</dbReference>
<feature type="domain" description="RNase H type-1" evidence="1">
    <location>
        <begin position="23"/>
        <end position="88"/>
    </location>
</feature>
<dbReference type="GO" id="GO:0004523">
    <property type="term" value="F:RNA-DNA hybrid ribonuclease activity"/>
    <property type="evidence" value="ECO:0007669"/>
    <property type="project" value="InterPro"/>
</dbReference>
<reference evidence="2 3" key="1">
    <citation type="journal article" date="2019" name="Genome Biol. Evol.">
        <title>Insights into the evolution of the New World diploid cottons (Gossypium, subgenus Houzingenia) based on genome sequencing.</title>
        <authorList>
            <person name="Grover C.E."/>
            <person name="Arick M.A. 2nd"/>
            <person name="Thrash A."/>
            <person name="Conover J.L."/>
            <person name="Sanders W.S."/>
            <person name="Peterson D.G."/>
            <person name="Frelichowski J.E."/>
            <person name="Scheffler J.A."/>
            <person name="Scheffler B.E."/>
            <person name="Wendel J.F."/>
        </authorList>
    </citation>
    <scope>NUCLEOTIDE SEQUENCE [LARGE SCALE GENOMIC DNA]</scope>
    <source>
        <strain evidence="2">57</strain>
        <tissue evidence="2">Leaf</tissue>
    </source>
</reference>
<protein>
    <recommendedName>
        <fullName evidence="1">RNase H type-1 domain-containing protein</fullName>
    </recommendedName>
</protein>
<proteinExistence type="predicted"/>
<dbReference type="EMBL" id="JABFAB010000013">
    <property type="protein sequence ID" value="MBA0668825.1"/>
    <property type="molecule type" value="Genomic_DNA"/>
</dbReference>
<sequence length="128" mass="13922">MFAVLGVIKMRRIVIMYPVDALQRQKSASGLVVRNVGGKILASKSVIHSNIATPFAAKAHAGLQAVKLEISMGFNVLQIIGDSRTIKNTFAHFVTVEALKKGEDHYLVGDIPSSACCAVERKRPRHPD</sequence>
<evidence type="ECO:0000313" key="2">
    <source>
        <dbReference type="EMBL" id="MBA0668825.1"/>
    </source>
</evidence>
<dbReference type="OrthoDB" id="10418120at2759"/>